<evidence type="ECO:0000256" key="4">
    <source>
        <dbReference type="ARBA" id="ARBA00022692"/>
    </source>
</evidence>
<dbReference type="InterPro" id="IPR038468">
    <property type="entry name" value="MmpS_C"/>
</dbReference>
<evidence type="ECO:0000313" key="8">
    <source>
        <dbReference type="EMBL" id="BAX99795.1"/>
    </source>
</evidence>
<sequence length="191" mass="20741">MNRRSITVIRCCRNRPVVHNPLASDRGSCLFGGNPRARAGQKQKGMRAVYRLLKRFWIPLLLVIVVGIGGYAIAQIRSSAIPRPPKPGEGSGITANFNPKHITYEIVGTGGTANLNYLDENGQPHLIENAPLPWSFTIVTTMPSMSANIVAQGDRNVSGLGCRVTVDGGVRDDRTGTDKVKPFIYCLVKSV</sequence>
<dbReference type="InterPro" id="IPR008693">
    <property type="entry name" value="MmpS"/>
</dbReference>
<keyword evidence="5 7" id="KW-1133">Transmembrane helix</keyword>
<evidence type="ECO:0000256" key="3">
    <source>
        <dbReference type="ARBA" id="ARBA00022475"/>
    </source>
</evidence>
<dbReference type="EMBL" id="AP018165">
    <property type="protein sequence ID" value="BAX99795.1"/>
    <property type="molecule type" value="Genomic_DNA"/>
</dbReference>
<dbReference type="Gene3D" id="2.60.40.2880">
    <property type="entry name" value="MmpS1-5, C-terminal soluble domain"/>
    <property type="match status" value="1"/>
</dbReference>
<evidence type="ECO:0000256" key="1">
    <source>
        <dbReference type="ARBA" id="ARBA00004236"/>
    </source>
</evidence>
<comment type="subcellular location">
    <subcellularLocation>
        <location evidence="1">Cell membrane</location>
    </subcellularLocation>
</comment>
<evidence type="ECO:0000313" key="9">
    <source>
        <dbReference type="Proteomes" id="UP000217954"/>
    </source>
</evidence>
<evidence type="ECO:0000256" key="2">
    <source>
        <dbReference type="ARBA" id="ARBA00007531"/>
    </source>
</evidence>
<reference evidence="9" key="1">
    <citation type="journal article" date="2017" name="Genome Announc.">
        <title>Complete Genome Sequence of Mycobacterium stephanolepidis.</title>
        <authorList>
            <person name="Fukano H."/>
            <person name="Yoshida M."/>
            <person name="Katayama Y."/>
            <person name="Omatsu T."/>
            <person name="Mizutani T."/>
            <person name="Kurata O."/>
            <person name="Wada S."/>
            <person name="Hoshino Y."/>
        </authorList>
    </citation>
    <scope>NUCLEOTIDE SEQUENCE [LARGE SCALE GENOMIC DNA]</scope>
    <source>
        <strain evidence="9">NJB0901</strain>
    </source>
</reference>
<dbReference type="KEGG" id="mste:MSTE_04501"/>
<evidence type="ECO:0000256" key="6">
    <source>
        <dbReference type="ARBA" id="ARBA00023136"/>
    </source>
</evidence>
<organism evidence="8 9">
    <name type="scientific">[Mycobacterium] stephanolepidis</name>
    <dbReference type="NCBI Taxonomy" id="1520670"/>
    <lineage>
        <taxon>Bacteria</taxon>
        <taxon>Bacillati</taxon>
        <taxon>Actinomycetota</taxon>
        <taxon>Actinomycetes</taxon>
        <taxon>Mycobacteriales</taxon>
        <taxon>Mycobacteriaceae</taxon>
        <taxon>Mycobacteroides</taxon>
    </lineage>
</organism>
<dbReference type="GO" id="GO:0005886">
    <property type="term" value="C:plasma membrane"/>
    <property type="evidence" value="ECO:0007669"/>
    <property type="project" value="UniProtKB-SubCell"/>
</dbReference>
<keyword evidence="6 7" id="KW-0472">Membrane</keyword>
<evidence type="ECO:0000256" key="5">
    <source>
        <dbReference type="ARBA" id="ARBA00022989"/>
    </source>
</evidence>
<reference evidence="8 9" key="2">
    <citation type="journal article" date="2017" name="Int. J. Syst. Evol. Microbiol.">
        <title>Mycobacterium stephanolepidis sp. nov., a rapidly growing species related to Mycobacterium chelonae, isolated from marine teleost fish, Stephanolepis cirrhifer.</title>
        <authorList>
            <person name="Fukano H."/>
            <person name="Wada S."/>
            <person name="Kurata O."/>
            <person name="Katayama K."/>
            <person name="Fujiwara N."/>
            <person name="Hoshino Y."/>
        </authorList>
    </citation>
    <scope>NUCLEOTIDE SEQUENCE [LARGE SCALE GENOMIC DNA]</scope>
    <source>
        <strain evidence="8 9">NJB0901</strain>
    </source>
</reference>
<keyword evidence="9" id="KW-1185">Reference proteome</keyword>
<keyword evidence="4 7" id="KW-0812">Transmembrane</keyword>
<protein>
    <submittedName>
        <fullName evidence="8">Putative membrane protein, MmpS family</fullName>
    </submittedName>
</protein>
<dbReference type="Pfam" id="PF05423">
    <property type="entry name" value="Mycobact_memb"/>
    <property type="match status" value="1"/>
</dbReference>
<accession>A0A1Z4F3H0</accession>
<gene>
    <name evidence="8" type="ORF">MSTE_04501</name>
</gene>
<proteinExistence type="inferred from homology"/>
<comment type="similarity">
    <text evidence="2">Belongs to the MmpS family.</text>
</comment>
<dbReference type="AlphaFoldDB" id="A0A1Z4F3H0"/>
<evidence type="ECO:0000256" key="7">
    <source>
        <dbReference type="SAM" id="Phobius"/>
    </source>
</evidence>
<keyword evidence="3" id="KW-1003">Cell membrane</keyword>
<dbReference type="Proteomes" id="UP000217954">
    <property type="component" value="Chromosome"/>
</dbReference>
<name>A0A1Z4F3H0_9MYCO</name>
<feature type="transmembrane region" description="Helical" evidence="7">
    <location>
        <begin position="56"/>
        <end position="74"/>
    </location>
</feature>